<keyword evidence="3" id="KW-1185">Reference proteome</keyword>
<feature type="region of interest" description="Disordered" evidence="1">
    <location>
        <begin position="1"/>
        <end position="36"/>
    </location>
</feature>
<accession>A0A0P0V5V2</accession>
<name>A0A0P0V5V2_ORYSJ</name>
<evidence type="ECO:0000256" key="1">
    <source>
        <dbReference type="SAM" id="MobiDB-lite"/>
    </source>
</evidence>
<sequence length="160" mass="17905">MDLKQVATTLPHATNIRGGAHGNRRTSSGSPHWIRNSTSTEVVISLGSSHVVEGTGAPTSLRSLDGGAMVTSRERHVSRATRAALPSPFTLFVGEASRQWEVDLKTRETGLEGTYQEDPYCRHHWRVRSLARHTPDPHATLPSFFYARSRRAWLAWIQHR</sequence>
<protein>
    <submittedName>
        <fullName evidence="2">Os01g0647450 protein</fullName>
    </submittedName>
</protein>
<evidence type="ECO:0000313" key="3">
    <source>
        <dbReference type="Proteomes" id="UP000059680"/>
    </source>
</evidence>
<feature type="compositionally biased region" description="Polar residues" evidence="1">
    <location>
        <begin position="25"/>
        <end position="36"/>
    </location>
</feature>
<dbReference type="EMBL" id="AP014957">
    <property type="protein sequence ID" value="BAS73416.1"/>
    <property type="molecule type" value="Genomic_DNA"/>
</dbReference>
<dbReference type="AlphaFoldDB" id="A0A0P0V5V2"/>
<reference evidence="3" key="1">
    <citation type="journal article" date="2005" name="Nature">
        <title>The map-based sequence of the rice genome.</title>
        <authorList>
            <consortium name="International rice genome sequencing project (IRGSP)"/>
            <person name="Matsumoto T."/>
            <person name="Wu J."/>
            <person name="Kanamori H."/>
            <person name="Katayose Y."/>
            <person name="Fujisawa M."/>
            <person name="Namiki N."/>
            <person name="Mizuno H."/>
            <person name="Yamamoto K."/>
            <person name="Antonio B.A."/>
            <person name="Baba T."/>
            <person name="Sakata K."/>
            <person name="Nagamura Y."/>
            <person name="Aoki H."/>
            <person name="Arikawa K."/>
            <person name="Arita K."/>
            <person name="Bito T."/>
            <person name="Chiden Y."/>
            <person name="Fujitsuka N."/>
            <person name="Fukunaka R."/>
            <person name="Hamada M."/>
            <person name="Harada C."/>
            <person name="Hayashi A."/>
            <person name="Hijishita S."/>
            <person name="Honda M."/>
            <person name="Hosokawa S."/>
            <person name="Ichikawa Y."/>
            <person name="Idonuma A."/>
            <person name="Iijima M."/>
            <person name="Ikeda M."/>
            <person name="Ikeno M."/>
            <person name="Ito K."/>
            <person name="Ito S."/>
            <person name="Ito T."/>
            <person name="Ito Y."/>
            <person name="Ito Y."/>
            <person name="Iwabuchi A."/>
            <person name="Kamiya K."/>
            <person name="Karasawa W."/>
            <person name="Kurita K."/>
            <person name="Katagiri S."/>
            <person name="Kikuta A."/>
            <person name="Kobayashi H."/>
            <person name="Kobayashi N."/>
            <person name="Machita K."/>
            <person name="Maehara T."/>
            <person name="Masukawa M."/>
            <person name="Mizubayashi T."/>
            <person name="Mukai Y."/>
            <person name="Nagasaki H."/>
            <person name="Nagata Y."/>
            <person name="Naito S."/>
            <person name="Nakashima M."/>
            <person name="Nakama Y."/>
            <person name="Nakamichi Y."/>
            <person name="Nakamura M."/>
            <person name="Meguro A."/>
            <person name="Negishi M."/>
            <person name="Ohta I."/>
            <person name="Ohta T."/>
            <person name="Okamoto M."/>
            <person name="Ono N."/>
            <person name="Saji S."/>
            <person name="Sakaguchi M."/>
            <person name="Sakai K."/>
            <person name="Shibata M."/>
            <person name="Shimokawa T."/>
            <person name="Song J."/>
            <person name="Takazaki Y."/>
            <person name="Terasawa K."/>
            <person name="Tsugane M."/>
            <person name="Tsuji K."/>
            <person name="Ueda S."/>
            <person name="Waki K."/>
            <person name="Yamagata H."/>
            <person name="Yamamoto M."/>
            <person name="Yamamoto S."/>
            <person name="Yamane H."/>
            <person name="Yoshiki S."/>
            <person name="Yoshihara R."/>
            <person name="Yukawa K."/>
            <person name="Zhong H."/>
            <person name="Yano M."/>
            <person name="Yuan Q."/>
            <person name="Ouyang S."/>
            <person name="Liu J."/>
            <person name="Jones K.M."/>
            <person name="Gansberger K."/>
            <person name="Moffat K."/>
            <person name="Hill J."/>
            <person name="Bera J."/>
            <person name="Fadrosh D."/>
            <person name="Jin S."/>
            <person name="Johri S."/>
            <person name="Kim M."/>
            <person name="Overton L."/>
            <person name="Reardon M."/>
            <person name="Tsitrin T."/>
            <person name="Vuong H."/>
            <person name="Weaver B."/>
            <person name="Ciecko A."/>
            <person name="Tallon L."/>
            <person name="Jackson J."/>
            <person name="Pai G."/>
            <person name="Aken S.V."/>
            <person name="Utterback T."/>
            <person name="Reidmuller S."/>
            <person name="Feldblyum T."/>
            <person name="Hsiao J."/>
            <person name="Zismann V."/>
            <person name="Iobst S."/>
            <person name="de Vazeille A.R."/>
            <person name="Buell C.R."/>
            <person name="Ying K."/>
            <person name="Li Y."/>
            <person name="Lu T."/>
            <person name="Huang Y."/>
            <person name="Zhao Q."/>
            <person name="Feng Q."/>
            <person name="Zhang L."/>
            <person name="Zhu J."/>
            <person name="Weng Q."/>
            <person name="Mu J."/>
            <person name="Lu Y."/>
            <person name="Fan D."/>
            <person name="Liu Y."/>
            <person name="Guan J."/>
            <person name="Zhang Y."/>
            <person name="Yu S."/>
            <person name="Liu X."/>
            <person name="Zhang Y."/>
            <person name="Hong G."/>
            <person name="Han B."/>
            <person name="Choisne N."/>
            <person name="Demange N."/>
            <person name="Orjeda G."/>
            <person name="Samain S."/>
            <person name="Cattolico L."/>
            <person name="Pelletier E."/>
            <person name="Couloux A."/>
            <person name="Segurens B."/>
            <person name="Wincker P."/>
            <person name="D'Hont A."/>
            <person name="Scarpelli C."/>
            <person name="Weissenbach J."/>
            <person name="Salanoubat M."/>
            <person name="Quetier F."/>
            <person name="Yu Y."/>
            <person name="Kim H.R."/>
            <person name="Rambo T."/>
            <person name="Currie J."/>
            <person name="Collura K."/>
            <person name="Luo M."/>
            <person name="Yang T."/>
            <person name="Ammiraju J.S.S."/>
            <person name="Engler F."/>
            <person name="Soderlund C."/>
            <person name="Wing R.A."/>
            <person name="Palmer L.E."/>
            <person name="de la Bastide M."/>
            <person name="Spiegel L."/>
            <person name="Nascimento L."/>
            <person name="Zutavern T."/>
            <person name="O'Shaughnessy A."/>
            <person name="Dike S."/>
            <person name="Dedhia N."/>
            <person name="Preston R."/>
            <person name="Balija V."/>
            <person name="McCombie W.R."/>
            <person name="Chow T."/>
            <person name="Chen H."/>
            <person name="Chung M."/>
            <person name="Chen C."/>
            <person name="Shaw J."/>
            <person name="Wu H."/>
            <person name="Hsiao K."/>
            <person name="Chao Y."/>
            <person name="Chu M."/>
            <person name="Cheng C."/>
            <person name="Hour A."/>
            <person name="Lee P."/>
            <person name="Lin S."/>
            <person name="Lin Y."/>
            <person name="Liou J."/>
            <person name="Liu S."/>
            <person name="Hsing Y."/>
            <person name="Raghuvanshi S."/>
            <person name="Mohanty A."/>
            <person name="Bharti A.K."/>
            <person name="Gaur A."/>
            <person name="Gupta V."/>
            <person name="Kumar D."/>
            <person name="Ravi V."/>
            <person name="Vij S."/>
            <person name="Kapur A."/>
            <person name="Khurana P."/>
            <person name="Khurana P."/>
            <person name="Khurana J.P."/>
            <person name="Tyagi A.K."/>
            <person name="Gaikwad K."/>
            <person name="Singh A."/>
            <person name="Dalal V."/>
            <person name="Srivastava S."/>
            <person name="Dixit A."/>
            <person name="Pal A.K."/>
            <person name="Ghazi I.A."/>
            <person name="Yadav M."/>
            <person name="Pandit A."/>
            <person name="Bhargava A."/>
            <person name="Sureshbabu K."/>
            <person name="Batra K."/>
            <person name="Sharma T.R."/>
            <person name="Mohapatra T."/>
            <person name="Singh N.K."/>
            <person name="Messing J."/>
            <person name="Nelson A.B."/>
            <person name="Fuks G."/>
            <person name="Kavchok S."/>
            <person name="Keizer G."/>
            <person name="Linton E."/>
            <person name="Llaca V."/>
            <person name="Song R."/>
            <person name="Tanyolac B."/>
            <person name="Young S."/>
            <person name="Ho-Il K."/>
            <person name="Hahn J.H."/>
            <person name="Sangsakoo G."/>
            <person name="Vanavichit A."/>
            <person name="de Mattos Luiz.A.T."/>
            <person name="Zimmer P.D."/>
            <person name="Malone G."/>
            <person name="Dellagostin O."/>
            <person name="de Oliveira A.C."/>
            <person name="Bevan M."/>
            <person name="Bancroft I."/>
            <person name="Minx P."/>
            <person name="Cordum H."/>
            <person name="Wilson R."/>
            <person name="Cheng Z."/>
            <person name="Jin W."/>
            <person name="Jiang J."/>
            <person name="Leong S.A."/>
            <person name="Iwama H."/>
            <person name="Gojobori T."/>
            <person name="Itoh T."/>
            <person name="Niimura Y."/>
            <person name="Fujii Y."/>
            <person name="Habara T."/>
            <person name="Sakai H."/>
            <person name="Sato Y."/>
            <person name="Wilson G."/>
            <person name="Kumar K."/>
            <person name="McCouch S."/>
            <person name="Juretic N."/>
            <person name="Hoen D."/>
            <person name="Wright S."/>
            <person name="Bruskiewich R."/>
            <person name="Bureau T."/>
            <person name="Miyao A."/>
            <person name="Hirochika H."/>
            <person name="Nishikawa T."/>
            <person name="Kadowaki K."/>
            <person name="Sugiura M."/>
            <person name="Burr B."/>
            <person name="Sasaki T."/>
        </authorList>
    </citation>
    <scope>NUCLEOTIDE SEQUENCE [LARGE SCALE GENOMIC DNA]</scope>
    <source>
        <strain evidence="3">cv. Nipponbare</strain>
    </source>
</reference>
<gene>
    <name evidence="2" type="ordered locus">Os01g0647450</name>
    <name evidence="2" type="ORF">OSNPB_010647450</name>
</gene>
<dbReference type="InParanoid" id="A0A0P0V5V2"/>
<dbReference type="Proteomes" id="UP000059680">
    <property type="component" value="Chromosome 1"/>
</dbReference>
<organism evidence="2 3">
    <name type="scientific">Oryza sativa subsp. japonica</name>
    <name type="common">Rice</name>
    <dbReference type="NCBI Taxonomy" id="39947"/>
    <lineage>
        <taxon>Eukaryota</taxon>
        <taxon>Viridiplantae</taxon>
        <taxon>Streptophyta</taxon>
        <taxon>Embryophyta</taxon>
        <taxon>Tracheophyta</taxon>
        <taxon>Spermatophyta</taxon>
        <taxon>Magnoliopsida</taxon>
        <taxon>Liliopsida</taxon>
        <taxon>Poales</taxon>
        <taxon>Poaceae</taxon>
        <taxon>BOP clade</taxon>
        <taxon>Oryzoideae</taxon>
        <taxon>Oryzeae</taxon>
        <taxon>Oryzinae</taxon>
        <taxon>Oryza</taxon>
        <taxon>Oryza sativa</taxon>
    </lineage>
</organism>
<feature type="compositionally biased region" description="Polar residues" evidence="1">
    <location>
        <begin position="1"/>
        <end position="12"/>
    </location>
</feature>
<proteinExistence type="predicted"/>
<dbReference type="PaxDb" id="39947-A0A0P0V5V2"/>
<evidence type="ECO:0000313" key="2">
    <source>
        <dbReference type="EMBL" id="BAS73416.1"/>
    </source>
</evidence>
<reference evidence="2 3" key="3">
    <citation type="journal article" date="2013" name="Rice">
        <title>Improvement of the Oryza sativa Nipponbare reference genome using next generation sequence and optical map data.</title>
        <authorList>
            <person name="Kawahara Y."/>
            <person name="de la Bastide M."/>
            <person name="Hamilton J.P."/>
            <person name="Kanamori H."/>
            <person name="McCombie W.R."/>
            <person name="Ouyang S."/>
            <person name="Schwartz D.C."/>
            <person name="Tanaka T."/>
            <person name="Wu J."/>
            <person name="Zhou S."/>
            <person name="Childs K.L."/>
            <person name="Davidson R.M."/>
            <person name="Lin H."/>
            <person name="Quesada-Ocampo L."/>
            <person name="Vaillancourt B."/>
            <person name="Sakai H."/>
            <person name="Lee S.S."/>
            <person name="Kim J."/>
            <person name="Numa H."/>
            <person name="Itoh T."/>
            <person name="Buell C.R."/>
            <person name="Matsumoto T."/>
        </authorList>
    </citation>
    <scope>NUCLEOTIDE SEQUENCE [LARGE SCALE GENOMIC DNA]</scope>
    <source>
        <strain evidence="3">cv. Nipponbare</strain>
    </source>
</reference>
<reference evidence="2 3" key="2">
    <citation type="journal article" date="2013" name="Plant Cell Physiol.">
        <title>Rice Annotation Project Database (RAP-DB): an integrative and interactive database for rice genomics.</title>
        <authorList>
            <person name="Sakai H."/>
            <person name="Lee S.S."/>
            <person name="Tanaka T."/>
            <person name="Numa H."/>
            <person name="Kim J."/>
            <person name="Kawahara Y."/>
            <person name="Wakimoto H."/>
            <person name="Yang C.C."/>
            <person name="Iwamoto M."/>
            <person name="Abe T."/>
            <person name="Yamada Y."/>
            <person name="Muto A."/>
            <person name="Inokuchi H."/>
            <person name="Ikemura T."/>
            <person name="Matsumoto T."/>
            <person name="Sasaki T."/>
            <person name="Itoh T."/>
        </authorList>
    </citation>
    <scope>NUCLEOTIDE SEQUENCE [LARGE SCALE GENOMIC DNA]</scope>
    <source>
        <strain evidence="3">cv. Nipponbare</strain>
    </source>
</reference>